<dbReference type="InterPro" id="IPR027417">
    <property type="entry name" value="P-loop_NTPase"/>
</dbReference>
<dbReference type="PROSITE" id="PS00211">
    <property type="entry name" value="ABC_TRANSPORTER_1"/>
    <property type="match status" value="1"/>
</dbReference>
<dbReference type="PANTHER" id="PTHR42798">
    <property type="entry name" value="LIPOPROTEIN-RELEASING SYSTEM ATP-BINDING PROTEIN LOLD"/>
    <property type="match status" value="1"/>
</dbReference>
<evidence type="ECO:0000256" key="2">
    <source>
        <dbReference type="ARBA" id="ARBA00022840"/>
    </source>
</evidence>
<dbReference type="EMBL" id="JPFT01000005">
    <property type="protein sequence ID" value="KEQ32971.1"/>
    <property type="molecule type" value="Genomic_DNA"/>
</dbReference>
<evidence type="ECO:0000313" key="13">
    <source>
        <dbReference type="Proteomes" id="UP000234971"/>
    </source>
</evidence>
<comment type="caution">
    <text evidence="5">The sequence shown here is derived from an EMBL/GenBank/DDBJ whole genome shotgun (WGS) entry which is preliminary data.</text>
</comment>
<dbReference type="EMBL" id="PKID01000010">
    <property type="protein sequence ID" value="PKZ98128.1"/>
    <property type="molecule type" value="Genomic_DNA"/>
</dbReference>
<evidence type="ECO:0000313" key="8">
    <source>
        <dbReference type="EMBL" id="PLA60937.1"/>
    </source>
</evidence>
<dbReference type="Proteomes" id="UP000028093">
    <property type="component" value="Unassembled WGS sequence"/>
</dbReference>
<evidence type="ECO:0000313" key="11">
    <source>
        <dbReference type="Proteomes" id="UP000028093"/>
    </source>
</evidence>
<evidence type="ECO:0000313" key="10">
    <source>
        <dbReference type="Proteomes" id="UP000028089"/>
    </source>
</evidence>
<dbReference type="EMBL" id="JPFZ01000009">
    <property type="protein sequence ID" value="KEQ48203.1"/>
    <property type="molecule type" value="Genomic_DNA"/>
</dbReference>
<accession>A0A081QPP0</accession>
<keyword evidence="2 7" id="KW-0067">ATP-binding</keyword>
<dbReference type="Proteomes" id="UP000234971">
    <property type="component" value="Unassembled WGS sequence"/>
</dbReference>
<dbReference type="GO" id="GO:0005524">
    <property type="term" value="F:ATP binding"/>
    <property type="evidence" value="ECO:0007669"/>
    <property type="project" value="UniProtKB-KW"/>
</dbReference>
<evidence type="ECO:0000259" key="3">
    <source>
        <dbReference type="PROSITE" id="PS50893"/>
    </source>
</evidence>
<evidence type="ECO:0000313" key="9">
    <source>
        <dbReference type="Proteomes" id="UP000028022"/>
    </source>
</evidence>
<reference evidence="9 10" key="1">
    <citation type="submission" date="2014-05" db="EMBL/GenBank/DDBJ databases">
        <authorList>
            <person name="Daugherty S.C."/>
            <person name="Tallon L.J."/>
            <person name="Sadzewicz L."/>
            <person name="Kilian M."/>
            <person name="Tettelin H."/>
        </authorList>
    </citation>
    <scope>NUCLEOTIDE SEQUENCE [LARGE SCALE GENOMIC DNA]</scope>
    <source>
        <strain evidence="4 11">SK1126</strain>
        <strain evidence="5 10">SK578</strain>
        <strain evidence="6 9">SK608</strain>
    </source>
</reference>
<dbReference type="GO" id="GO:0016887">
    <property type="term" value="F:ATP hydrolysis activity"/>
    <property type="evidence" value="ECO:0007669"/>
    <property type="project" value="InterPro"/>
</dbReference>
<dbReference type="Proteomes" id="UP000028022">
    <property type="component" value="Unassembled WGS sequence"/>
</dbReference>
<dbReference type="RefSeq" id="WP_000151033.1">
    <property type="nucleotide sequence ID" value="NZ_CAMHWI010000001.1"/>
</dbReference>
<dbReference type="PANTHER" id="PTHR42798:SF4">
    <property type="entry name" value="ABC TRANSPORTER DOMAIN-CONTAINING PROTEIN"/>
    <property type="match status" value="1"/>
</dbReference>
<dbReference type="PROSITE" id="PS50893">
    <property type="entry name" value="ABC_TRANSPORTER_2"/>
    <property type="match status" value="1"/>
</dbReference>
<dbReference type="AlphaFoldDB" id="A0A081QPP0"/>
<dbReference type="InterPro" id="IPR003439">
    <property type="entry name" value="ABC_transporter-like_ATP-bd"/>
</dbReference>
<dbReference type="Proteomes" id="UP000234902">
    <property type="component" value="Unassembled WGS sequence"/>
</dbReference>
<evidence type="ECO:0000313" key="12">
    <source>
        <dbReference type="Proteomes" id="UP000234902"/>
    </source>
</evidence>
<dbReference type="SMART" id="SM00382">
    <property type="entry name" value="AAA"/>
    <property type="match status" value="1"/>
</dbReference>
<reference evidence="12 13" key="2">
    <citation type="submission" date="2017-12" db="EMBL/GenBank/DDBJ databases">
        <title>Phylogenetic diversity of female urinary microbiome.</title>
        <authorList>
            <person name="Thomas-White K."/>
            <person name="Wolfe A.J."/>
        </authorList>
    </citation>
    <scope>NUCLEOTIDE SEQUENCE [LARGE SCALE GENOMIC DNA]</scope>
    <source>
        <strain evidence="7 12">UMB0079</strain>
        <strain evidence="8 13">UMB1341</strain>
    </source>
</reference>
<evidence type="ECO:0000313" key="4">
    <source>
        <dbReference type="EMBL" id="KEQ32971.1"/>
    </source>
</evidence>
<organism evidence="5 10">
    <name type="scientific">Streptococcus mitis</name>
    <dbReference type="NCBI Taxonomy" id="28037"/>
    <lineage>
        <taxon>Bacteria</taxon>
        <taxon>Bacillati</taxon>
        <taxon>Bacillota</taxon>
        <taxon>Bacilli</taxon>
        <taxon>Lactobacillales</taxon>
        <taxon>Streptococcaceae</taxon>
        <taxon>Streptococcus</taxon>
        <taxon>Streptococcus mitis group</taxon>
    </lineage>
</organism>
<dbReference type="InterPro" id="IPR017871">
    <property type="entry name" value="ABC_transporter-like_CS"/>
</dbReference>
<evidence type="ECO:0000313" key="7">
    <source>
        <dbReference type="EMBL" id="PKZ98128.1"/>
    </source>
</evidence>
<evidence type="ECO:0000313" key="6">
    <source>
        <dbReference type="EMBL" id="KEQ48203.1"/>
    </source>
</evidence>
<dbReference type="PATRIC" id="fig|28037.93.peg.965"/>
<dbReference type="EMBL" id="JPFY01000013">
    <property type="protein sequence ID" value="KEQ44913.1"/>
    <property type="molecule type" value="Genomic_DNA"/>
</dbReference>
<evidence type="ECO:0000256" key="1">
    <source>
        <dbReference type="ARBA" id="ARBA00022741"/>
    </source>
</evidence>
<protein>
    <submittedName>
        <fullName evidence="5">ABC transporter family protein</fullName>
    </submittedName>
    <submittedName>
        <fullName evidence="7">Peptide ABC transporter ATP-binding protein</fullName>
    </submittedName>
</protein>
<evidence type="ECO:0000313" key="5">
    <source>
        <dbReference type="EMBL" id="KEQ44913.1"/>
    </source>
</evidence>
<feature type="domain" description="ABC transporter" evidence="3">
    <location>
        <begin position="3"/>
        <end position="207"/>
    </location>
</feature>
<sequence>MTIDLLNVSKSFGSKKIFTDLNLKFESGKSYALIGGSGSGKSTLLNIIGRLEKIDSGNVLVDKQDIWKIKERTFFKNTVGYVFQNYSLIDNKTVYDNLKLITKDKKTITDVLEKVGLSSDYLHQKIYELSGGQAQRVAIARMLMKPRKIILADEPTGALDGEIGKEIIRLLLNERDEDKYVIIATHDPAVYNEVDVIIDMKDIGDNV</sequence>
<dbReference type="Gene3D" id="3.40.50.300">
    <property type="entry name" value="P-loop containing nucleotide triphosphate hydrolases"/>
    <property type="match status" value="1"/>
</dbReference>
<name>A0A081QPP0_STRMT</name>
<proteinExistence type="predicted"/>
<dbReference type="Pfam" id="PF00005">
    <property type="entry name" value="ABC_tran"/>
    <property type="match status" value="1"/>
</dbReference>
<keyword evidence="1" id="KW-0547">Nucleotide-binding</keyword>
<gene>
    <name evidence="8" type="ORF">CYK18_01690</name>
    <name evidence="7" type="ORF">CYK19_08510</name>
    <name evidence="4" type="ORF">SK1126_0874</name>
    <name evidence="5" type="ORF">SK578_1009</name>
    <name evidence="6" type="ORF">SK608_1298</name>
</gene>
<dbReference type="EMBL" id="PKIE01000001">
    <property type="protein sequence ID" value="PLA60937.1"/>
    <property type="molecule type" value="Genomic_DNA"/>
</dbReference>
<dbReference type="InterPro" id="IPR003593">
    <property type="entry name" value="AAA+_ATPase"/>
</dbReference>
<dbReference type="Proteomes" id="UP000028089">
    <property type="component" value="Unassembled WGS sequence"/>
</dbReference>
<dbReference type="SUPFAM" id="SSF52540">
    <property type="entry name" value="P-loop containing nucleoside triphosphate hydrolases"/>
    <property type="match status" value="1"/>
</dbReference>